<evidence type="ECO:0000256" key="1">
    <source>
        <dbReference type="SAM" id="MobiDB-lite"/>
    </source>
</evidence>
<dbReference type="AlphaFoldDB" id="A0A1L3SVG9"/>
<feature type="chain" id="PRO_5012882618" description="Lipoprotein" evidence="2">
    <location>
        <begin position="20"/>
        <end position="60"/>
    </location>
</feature>
<evidence type="ECO:0000313" key="3">
    <source>
        <dbReference type="EMBL" id="APH73322.1"/>
    </source>
</evidence>
<evidence type="ECO:0000256" key="2">
    <source>
        <dbReference type="SAM" id="SignalP"/>
    </source>
</evidence>
<dbReference type="KEGG" id="meso:BSQ44_19545"/>
<keyword evidence="4" id="KW-1185">Reference proteome</keyword>
<evidence type="ECO:0008006" key="5">
    <source>
        <dbReference type="Google" id="ProtNLM"/>
    </source>
</evidence>
<dbReference type="PROSITE" id="PS51257">
    <property type="entry name" value="PROKAR_LIPOPROTEIN"/>
    <property type="match status" value="1"/>
</dbReference>
<proteinExistence type="predicted"/>
<sequence length="60" mass="6558">MEKIALPLLFSALLLSACAAGSPYRVEARDPGAAGQEQDINTLLRQVKRERQVNDTRSGM</sequence>
<gene>
    <name evidence="3" type="ORF">BSQ44_19545</name>
</gene>
<name>A0A1L3SVG9_9HYPH</name>
<organism evidence="3 4">
    <name type="scientific">Aquibium oceanicum</name>
    <dbReference type="NCBI Taxonomy" id="1670800"/>
    <lineage>
        <taxon>Bacteria</taxon>
        <taxon>Pseudomonadati</taxon>
        <taxon>Pseudomonadota</taxon>
        <taxon>Alphaproteobacteria</taxon>
        <taxon>Hyphomicrobiales</taxon>
        <taxon>Phyllobacteriaceae</taxon>
        <taxon>Aquibium</taxon>
    </lineage>
</organism>
<reference evidence="4" key="1">
    <citation type="submission" date="2016-11" db="EMBL/GenBank/DDBJ databases">
        <title>Mesorhizobium oceanicum sp. nov., isolated from deep seawater in South China Sea.</title>
        <authorList>
            <person name="Fu G.-Y."/>
        </authorList>
    </citation>
    <scope>NUCLEOTIDE SEQUENCE [LARGE SCALE GENOMIC DNA]</scope>
    <source>
        <strain evidence="4">B7</strain>
    </source>
</reference>
<feature type="signal peptide" evidence="2">
    <location>
        <begin position="1"/>
        <end position="19"/>
    </location>
</feature>
<dbReference type="EMBL" id="CP018171">
    <property type="protein sequence ID" value="APH73322.1"/>
    <property type="molecule type" value="Genomic_DNA"/>
</dbReference>
<keyword evidence="2" id="KW-0732">Signal</keyword>
<dbReference type="STRING" id="1670800.BSQ44_19545"/>
<evidence type="ECO:0000313" key="4">
    <source>
        <dbReference type="Proteomes" id="UP000182840"/>
    </source>
</evidence>
<protein>
    <recommendedName>
        <fullName evidence="5">Lipoprotein</fullName>
    </recommendedName>
</protein>
<dbReference type="Proteomes" id="UP000182840">
    <property type="component" value="Chromosome"/>
</dbReference>
<accession>A0A1L3SVG9</accession>
<feature type="region of interest" description="Disordered" evidence="1">
    <location>
        <begin position="28"/>
        <end position="60"/>
    </location>
</feature>